<keyword evidence="12" id="KW-1185">Reference proteome</keyword>
<dbReference type="STRING" id="417102.CA982_07965"/>
<comment type="similarity">
    <text evidence="2 9">Belongs to the extradiol ring-cleavage dioxygenase family.</text>
</comment>
<dbReference type="Proteomes" id="UP000194632">
    <property type="component" value="Unassembled WGS sequence"/>
</dbReference>
<dbReference type="Pfam" id="PF00903">
    <property type="entry name" value="Glyoxalase"/>
    <property type="match status" value="1"/>
</dbReference>
<evidence type="ECO:0000256" key="1">
    <source>
        <dbReference type="ARBA" id="ARBA00001954"/>
    </source>
</evidence>
<keyword evidence="7 9" id="KW-0560">Oxidoreductase</keyword>
<dbReference type="GO" id="GO:0044281">
    <property type="term" value="P:small molecule metabolic process"/>
    <property type="evidence" value="ECO:0007669"/>
    <property type="project" value="UniProtKB-ARBA"/>
</dbReference>
<evidence type="ECO:0000256" key="9">
    <source>
        <dbReference type="RuleBase" id="RU000683"/>
    </source>
</evidence>
<name>A0A243QDI5_9ACTN</name>
<evidence type="ECO:0000256" key="5">
    <source>
        <dbReference type="ARBA" id="ARBA00022797"/>
    </source>
</evidence>
<dbReference type="InterPro" id="IPR037523">
    <property type="entry name" value="VOC_core"/>
</dbReference>
<dbReference type="InterPro" id="IPR036663">
    <property type="entry name" value="Fumarylacetoacetase_C_sf"/>
</dbReference>
<evidence type="ECO:0000256" key="6">
    <source>
        <dbReference type="ARBA" id="ARBA00022964"/>
    </source>
</evidence>
<dbReference type="SUPFAM" id="SSF54593">
    <property type="entry name" value="Glyoxalase/Bleomycin resistance protein/Dihydroxybiphenyl dioxygenase"/>
    <property type="match status" value="1"/>
</dbReference>
<dbReference type="Pfam" id="PF01557">
    <property type="entry name" value="FAA_hydrolase"/>
    <property type="match status" value="1"/>
</dbReference>
<dbReference type="InterPro" id="IPR011234">
    <property type="entry name" value="Fumarylacetoacetase-like_C"/>
</dbReference>
<evidence type="ECO:0000259" key="10">
    <source>
        <dbReference type="PROSITE" id="PS51819"/>
    </source>
</evidence>
<evidence type="ECO:0000256" key="7">
    <source>
        <dbReference type="ARBA" id="ARBA00023002"/>
    </source>
</evidence>
<dbReference type="GO" id="GO:0051213">
    <property type="term" value="F:dioxygenase activity"/>
    <property type="evidence" value="ECO:0007669"/>
    <property type="project" value="UniProtKB-KW"/>
</dbReference>
<evidence type="ECO:0000256" key="3">
    <source>
        <dbReference type="ARBA" id="ARBA00010211"/>
    </source>
</evidence>
<dbReference type="PANTHER" id="PTHR42796:SF4">
    <property type="entry name" value="FUMARYLACETOACETATE HYDROLASE DOMAIN-CONTAINING PROTEIN 2A"/>
    <property type="match status" value="1"/>
</dbReference>
<organism evidence="11 12">
    <name type="scientific">Gordonia lacunae</name>
    <dbReference type="NCBI Taxonomy" id="417102"/>
    <lineage>
        <taxon>Bacteria</taxon>
        <taxon>Bacillati</taxon>
        <taxon>Actinomycetota</taxon>
        <taxon>Actinomycetes</taxon>
        <taxon>Mycobacteriales</taxon>
        <taxon>Gordoniaceae</taxon>
        <taxon>Gordonia</taxon>
    </lineage>
</organism>
<evidence type="ECO:0000313" key="12">
    <source>
        <dbReference type="Proteomes" id="UP000194632"/>
    </source>
</evidence>
<protein>
    <recommendedName>
        <fullName evidence="10">VOC domain-containing protein</fullName>
    </recommendedName>
</protein>
<accession>A0A243QDI5</accession>
<dbReference type="InterPro" id="IPR051121">
    <property type="entry name" value="FAH"/>
</dbReference>
<dbReference type="PROSITE" id="PS51819">
    <property type="entry name" value="VOC"/>
    <property type="match status" value="1"/>
</dbReference>
<dbReference type="RefSeq" id="WP_244176166.1">
    <property type="nucleotide sequence ID" value="NZ_NGFO01000007.1"/>
</dbReference>
<keyword evidence="4" id="KW-0479">Metal-binding</keyword>
<reference evidence="11 12" key="1">
    <citation type="submission" date="2017-05" db="EMBL/GenBank/DDBJ databases">
        <title>Biotechnological potential of actinobacteria isolated from South African environments.</title>
        <authorList>
            <person name="Le Roes-Hill M."/>
            <person name="Prins A."/>
            <person name="Durrell K.A."/>
        </authorList>
    </citation>
    <scope>NUCLEOTIDE SEQUENCE [LARGE SCALE GENOMIC DNA]</scope>
    <source>
        <strain evidence="11">BS2</strain>
    </source>
</reference>
<dbReference type="PROSITE" id="PS00082">
    <property type="entry name" value="EXTRADIOL_DIOXYGENAS"/>
    <property type="match status" value="1"/>
</dbReference>
<dbReference type="AlphaFoldDB" id="A0A243QDI5"/>
<dbReference type="EMBL" id="NGFO01000007">
    <property type="protein sequence ID" value="OUC79385.1"/>
    <property type="molecule type" value="Genomic_DNA"/>
</dbReference>
<dbReference type="Gene3D" id="3.90.850.10">
    <property type="entry name" value="Fumarylacetoacetase-like, C-terminal domain"/>
    <property type="match status" value="1"/>
</dbReference>
<dbReference type="InterPro" id="IPR004360">
    <property type="entry name" value="Glyas_Fos-R_dOase_dom"/>
</dbReference>
<dbReference type="PANTHER" id="PTHR42796">
    <property type="entry name" value="FUMARYLACETOACETATE HYDROLASE DOMAIN-CONTAINING PROTEIN 2A-RELATED"/>
    <property type="match status" value="1"/>
</dbReference>
<evidence type="ECO:0000313" key="11">
    <source>
        <dbReference type="EMBL" id="OUC79385.1"/>
    </source>
</evidence>
<sequence length="532" mass="58659">MAIRVIRYTNDGATHWGVVNGEGITALTDHYPTTGALLESGRGDIDDARRRAPSHFLPGVDVQSPITIPCRVMCQGANYRQHAIESGMDPDNRAFNLFFDKTDASVTGPYDPVERPQHVRLLDHEIELALVMGTSIDGPVTVTDSDLPRYVAGVTVANDLSARDVQLPQGQYLKGKSYRGFCPLGPELVLLEAADYPLLDNLDLELRVNGELRQTDNTSNMVYRPAESLTELSTFSNLSPGDVVLTGTPHGTAAKSPPAFVRRLATALLPEHVMWQMFVRRNVSGPFLRPGDTVTASIRTRDGALDLGTQKTPILAPAATEEVLLNTPAPSTAALAPDILAHYVVKTPRAAEMIDWYGTVFGARVVHEDSRIAFLTWDDESHRLALVKIPGLVRRLFPLARLRRKILGVDHLAFTYSSLERLLLNHERLTARGIDPVWSINHGPTTSLYYEDPDGTRLEFQVENFATPAETAAFFDSDEFAENPIGVTIDPTYLLERMRAGEPPESLTARNAGVRPGTRPRVNKRAITFRTL</sequence>
<keyword evidence="8 9" id="KW-0408">Iron</keyword>
<dbReference type="GO" id="GO:0008198">
    <property type="term" value="F:ferrous iron binding"/>
    <property type="evidence" value="ECO:0007669"/>
    <property type="project" value="InterPro"/>
</dbReference>
<comment type="similarity">
    <text evidence="3">Belongs to the FAH family.</text>
</comment>
<proteinExistence type="inferred from homology"/>
<keyword evidence="6 9" id="KW-0223">Dioxygenase</keyword>
<dbReference type="Gene3D" id="3.10.180.10">
    <property type="entry name" value="2,3-Dihydroxybiphenyl 1,2-Dioxygenase, domain 1"/>
    <property type="match status" value="1"/>
</dbReference>
<evidence type="ECO:0000256" key="4">
    <source>
        <dbReference type="ARBA" id="ARBA00022723"/>
    </source>
</evidence>
<dbReference type="InterPro" id="IPR000486">
    <property type="entry name" value="Xdiol_ring_cleave_dOase_1/2"/>
</dbReference>
<keyword evidence="5 9" id="KW-0058">Aromatic hydrocarbons catabolism</keyword>
<comment type="cofactor">
    <cofactor evidence="1 9">
        <name>Fe(2+)</name>
        <dbReference type="ChEBI" id="CHEBI:29033"/>
    </cofactor>
</comment>
<dbReference type="SUPFAM" id="SSF56529">
    <property type="entry name" value="FAH"/>
    <property type="match status" value="1"/>
</dbReference>
<comment type="caution">
    <text evidence="11">The sequence shown here is derived from an EMBL/GenBank/DDBJ whole genome shotgun (WGS) entry which is preliminary data.</text>
</comment>
<evidence type="ECO:0000256" key="8">
    <source>
        <dbReference type="ARBA" id="ARBA00023004"/>
    </source>
</evidence>
<evidence type="ECO:0000256" key="2">
    <source>
        <dbReference type="ARBA" id="ARBA00008784"/>
    </source>
</evidence>
<gene>
    <name evidence="11" type="ORF">CA982_07965</name>
</gene>
<dbReference type="InterPro" id="IPR029068">
    <property type="entry name" value="Glyas_Bleomycin-R_OHBP_Dase"/>
</dbReference>
<feature type="domain" description="VOC" evidence="10">
    <location>
        <begin position="339"/>
        <end position="463"/>
    </location>
</feature>